<proteinExistence type="predicted"/>
<organism evidence="1">
    <name type="scientific">hydrothermal vent metagenome</name>
    <dbReference type="NCBI Taxonomy" id="652676"/>
    <lineage>
        <taxon>unclassified sequences</taxon>
        <taxon>metagenomes</taxon>
        <taxon>ecological metagenomes</taxon>
    </lineage>
</organism>
<dbReference type="AlphaFoldDB" id="A0A3B1DZA9"/>
<dbReference type="SUPFAM" id="SSF53474">
    <property type="entry name" value="alpha/beta-Hydrolases"/>
    <property type="match status" value="2"/>
</dbReference>
<feature type="non-terminal residue" evidence="1">
    <location>
        <position position="532"/>
    </location>
</feature>
<dbReference type="InterPro" id="IPR029058">
    <property type="entry name" value="AB_hydrolase_fold"/>
</dbReference>
<accession>A0A3B1DZA9</accession>
<sequence length="532" mass="60032">MMIRATWVSLIFVFMGFSVEAKEDSLFNTEIYTSPWKGETVSKGDYSIFHKGKGELPKKGYFKKHEPGETAEFHLYVPKGLDPNKKYPLLIVYHGGKDGASGKGTGGRFARLSTKKHPVIVLSPNMYTMDAYNELIAEGKLPIDRNRVIVYGHSSGGMGVLSAMREFVRTKGKFVPATLMSASTTASMGRTKYPPCPYYVIAGERETPEFIKNKILKNRRRTCRLHSLIMQQVFSETRYIEIQGSGHSGGTPKHAAIIQHAIAVSKRSPVEFVSTEKAPQFQALIQAVQAGSWIAARKEISRFDAMKTLKERTEYNKLRKAIFKSLENWFVKEVDTIAGVTPQSNYLQRDRAFRLYDSCQQIVQAYADTPAGETLAKTFKKLDKAKHWQAEQNSKKEYLKIVSVRPTLNTVKQLQALRKSAPQTEYGRNRTREKLQALQIFSKKTAEVVKLSTSDNKSVFGSLNKAKEKNDKIVLLFHQARSNRHEYDPIFPLINKEGFDTLAIDQRSGGRMWGKENLTVKANGKSTDYASA</sequence>
<dbReference type="Gene3D" id="3.40.50.1820">
    <property type="entry name" value="alpha/beta hydrolase"/>
    <property type="match status" value="2"/>
</dbReference>
<evidence type="ECO:0000313" key="1">
    <source>
        <dbReference type="EMBL" id="VAX41030.1"/>
    </source>
</evidence>
<protein>
    <submittedName>
        <fullName evidence="1">Uncharacterized protein</fullName>
    </submittedName>
</protein>
<gene>
    <name evidence="1" type="ORF">MNBD_PLANCTO02-1612</name>
</gene>
<dbReference type="EMBL" id="UOGL01000505">
    <property type="protein sequence ID" value="VAX41030.1"/>
    <property type="molecule type" value="Genomic_DNA"/>
</dbReference>
<name>A0A3B1DZA9_9ZZZZ</name>
<reference evidence="1" key="1">
    <citation type="submission" date="2018-06" db="EMBL/GenBank/DDBJ databases">
        <authorList>
            <person name="Zhirakovskaya E."/>
        </authorList>
    </citation>
    <scope>NUCLEOTIDE SEQUENCE</scope>
</reference>